<dbReference type="PANTHER" id="PTHR43229:SF2">
    <property type="entry name" value="NODULATION PROTEIN J"/>
    <property type="match status" value="1"/>
</dbReference>
<dbReference type="Proteomes" id="UP000298127">
    <property type="component" value="Unassembled WGS sequence"/>
</dbReference>
<dbReference type="Pfam" id="PF01061">
    <property type="entry name" value="ABC2_membrane"/>
    <property type="match status" value="1"/>
</dbReference>
<evidence type="ECO:0000313" key="9">
    <source>
        <dbReference type="Proteomes" id="UP000298127"/>
    </source>
</evidence>
<dbReference type="InterPro" id="IPR000412">
    <property type="entry name" value="ABC_2_transport"/>
</dbReference>
<keyword evidence="3 6" id="KW-1133">Transmembrane helix</keyword>
<feature type="transmembrane region" description="Helical" evidence="6">
    <location>
        <begin position="199"/>
        <end position="216"/>
    </location>
</feature>
<comment type="caution">
    <text evidence="8">The sequence shown here is derived from an EMBL/GenBank/DDBJ whole genome shotgun (WGS) entry which is preliminary data.</text>
</comment>
<feature type="transmembrane region" description="Helical" evidence="6">
    <location>
        <begin position="254"/>
        <end position="273"/>
    </location>
</feature>
<accession>A0A4Y9R4W2</accession>
<keyword evidence="5" id="KW-0046">Antibiotic resistance</keyword>
<dbReference type="GO" id="GO:0043190">
    <property type="term" value="C:ATP-binding cassette (ABC) transporter complex"/>
    <property type="evidence" value="ECO:0007669"/>
    <property type="project" value="InterPro"/>
</dbReference>
<evidence type="ECO:0000256" key="2">
    <source>
        <dbReference type="ARBA" id="ARBA00022692"/>
    </source>
</evidence>
<dbReference type="PRINTS" id="PR00164">
    <property type="entry name" value="ABC2TRNSPORT"/>
</dbReference>
<dbReference type="PROSITE" id="PS51012">
    <property type="entry name" value="ABC_TM2"/>
    <property type="match status" value="1"/>
</dbReference>
<evidence type="ECO:0000256" key="5">
    <source>
        <dbReference type="ARBA" id="ARBA00023251"/>
    </source>
</evidence>
<dbReference type="InterPro" id="IPR051784">
    <property type="entry name" value="Nod_factor_ABC_transporter"/>
</dbReference>
<evidence type="ECO:0000256" key="4">
    <source>
        <dbReference type="ARBA" id="ARBA00023136"/>
    </source>
</evidence>
<protein>
    <recommendedName>
        <fullName evidence="6">Transport permease protein</fullName>
    </recommendedName>
</protein>
<evidence type="ECO:0000256" key="1">
    <source>
        <dbReference type="ARBA" id="ARBA00004141"/>
    </source>
</evidence>
<feature type="transmembrane region" description="Helical" evidence="6">
    <location>
        <begin position="82"/>
        <end position="103"/>
    </location>
</feature>
<dbReference type="GO" id="GO:0140359">
    <property type="term" value="F:ABC-type transporter activity"/>
    <property type="evidence" value="ECO:0007669"/>
    <property type="project" value="InterPro"/>
</dbReference>
<dbReference type="EMBL" id="SPQZ01000001">
    <property type="protein sequence ID" value="TFV99664.1"/>
    <property type="molecule type" value="Genomic_DNA"/>
</dbReference>
<sequence>MTTTLSPKATTASPITPGVQRTLKNRVSVPETISHTLTMAYRGLLKIRRTPEQLFDVTLQPIIFTVMFVYIFGGAISGDIPSYLPIIIPGILVQTVITGSIVTGVQLREDMDKGVFDRFRSLPIARIAPLSGALLADTLRYAIATTITLGMGFLMGFRPEGGFGGVLVAALLVIACSWGLSWIFAFFGVIARTASSVQGISMLVLFPLTFLSGAFAPTDTMPDWLQTVVAYNPVTHLVDATRELMNTGVFGADAWLTLLGAAVIVAIFAPLTVKAYMRKA</sequence>
<comment type="similarity">
    <text evidence="6">Belongs to the ABC-2 integral membrane protein family.</text>
</comment>
<keyword evidence="9" id="KW-1185">Reference proteome</keyword>
<dbReference type="PANTHER" id="PTHR43229">
    <property type="entry name" value="NODULATION PROTEIN J"/>
    <property type="match status" value="1"/>
</dbReference>
<evidence type="ECO:0000313" key="8">
    <source>
        <dbReference type="EMBL" id="TFV99664.1"/>
    </source>
</evidence>
<evidence type="ECO:0000256" key="3">
    <source>
        <dbReference type="ARBA" id="ARBA00022989"/>
    </source>
</evidence>
<dbReference type="AlphaFoldDB" id="A0A4Y9R4W2"/>
<keyword evidence="2 6" id="KW-0812">Transmembrane</keyword>
<comment type="subcellular location">
    <subcellularLocation>
        <location evidence="6">Cell membrane</location>
        <topology evidence="6">Multi-pass membrane protein</topology>
    </subcellularLocation>
    <subcellularLocation>
        <location evidence="1">Membrane</location>
        <topology evidence="1">Multi-pass membrane protein</topology>
    </subcellularLocation>
</comment>
<dbReference type="RefSeq" id="WP_135118566.1">
    <property type="nucleotide sequence ID" value="NZ_SPQZ01000001.1"/>
</dbReference>
<keyword evidence="6" id="KW-1003">Cell membrane</keyword>
<feature type="transmembrane region" description="Helical" evidence="6">
    <location>
        <begin position="54"/>
        <end position="76"/>
    </location>
</feature>
<feature type="transmembrane region" description="Helical" evidence="6">
    <location>
        <begin position="124"/>
        <end position="143"/>
    </location>
</feature>
<keyword evidence="6" id="KW-0813">Transport</keyword>
<dbReference type="PIRSF" id="PIRSF006648">
    <property type="entry name" value="DrrB"/>
    <property type="match status" value="1"/>
</dbReference>
<reference evidence="8 9" key="1">
    <citation type="journal article" date="2018" name="J. Microbiol.">
        <title>Leifsonia flava sp. nov., a novel actinobacterium isolated from the rhizosphere of Aquilegia viridiflora.</title>
        <authorList>
            <person name="Cai Y."/>
            <person name="Tao W.Z."/>
            <person name="Ma Y.J."/>
            <person name="Cheng J."/>
            <person name="Zhang M.Y."/>
            <person name="Zhang Y.X."/>
        </authorList>
    </citation>
    <scope>NUCLEOTIDE SEQUENCE [LARGE SCALE GENOMIC DNA]</scope>
    <source>
        <strain evidence="8 9">SYP-B2174</strain>
    </source>
</reference>
<gene>
    <name evidence="8" type="ORF">E4M00_00185</name>
</gene>
<proteinExistence type="inferred from homology"/>
<feature type="transmembrane region" description="Helical" evidence="6">
    <location>
        <begin position="163"/>
        <end position="187"/>
    </location>
</feature>
<dbReference type="InterPro" id="IPR013525">
    <property type="entry name" value="ABC2_TM"/>
</dbReference>
<keyword evidence="4 6" id="KW-0472">Membrane</keyword>
<dbReference type="InterPro" id="IPR047817">
    <property type="entry name" value="ABC2_TM_bact-type"/>
</dbReference>
<name>A0A4Y9R4W2_9MICO</name>
<organism evidence="8 9">
    <name type="scientific">Orlajensenia leifsoniae</name>
    <dbReference type="NCBI Taxonomy" id="2561933"/>
    <lineage>
        <taxon>Bacteria</taxon>
        <taxon>Bacillati</taxon>
        <taxon>Actinomycetota</taxon>
        <taxon>Actinomycetes</taxon>
        <taxon>Micrococcales</taxon>
        <taxon>Microbacteriaceae</taxon>
        <taxon>Orlajensenia</taxon>
    </lineage>
</organism>
<feature type="domain" description="ABC transmembrane type-2" evidence="7">
    <location>
        <begin position="52"/>
        <end position="279"/>
    </location>
</feature>
<evidence type="ECO:0000256" key="6">
    <source>
        <dbReference type="RuleBase" id="RU361157"/>
    </source>
</evidence>
<dbReference type="GO" id="GO:0046677">
    <property type="term" value="P:response to antibiotic"/>
    <property type="evidence" value="ECO:0007669"/>
    <property type="project" value="UniProtKB-KW"/>
</dbReference>
<evidence type="ECO:0000259" key="7">
    <source>
        <dbReference type="PROSITE" id="PS51012"/>
    </source>
</evidence>